<evidence type="ECO:0000313" key="4">
    <source>
        <dbReference type="Proteomes" id="UP000321301"/>
    </source>
</evidence>
<dbReference type="Pfam" id="PF01979">
    <property type="entry name" value="Amidohydro_1"/>
    <property type="match status" value="1"/>
</dbReference>
<evidence type="ECO:0000313" key="3">
    <source>
        <dbReference type="EMBL" id="GEO20289.1"/>
    </source>
</evidence>
<keyword evidence="1" id="KW-0732">Signal</keyword>
<protein>
    <recommendedName>
        <fullName evidence="2">Amidohydrolase-related domain-containing protein</fullName>
    </recommendedName>
</protein>
<evidence type="ECO:0000259" key="2">
    <source>
        <dbReference type="Pfam" id="PF01979"/>
    </source>
</evidence>
<sequence length="561" mass="62425">MKSKKQLILTYCSVYLICLLLTLGQAHAQSDNNGDRRITSSYYISNATVIPEPGIIHSNYDIIFKNGTISEIGKNLTIPKDAKEIKGESLFVYPGFIDLGNKSGVEIPVLPERPEDFDTSNPIPELAGIHPHFSAAKHYQFNEKIEEDWRGLGFTIVQKIPEGKGMLPGLTTLVVMGHEGNNNLLTENPSQFFQFNTVRGVYPHTKLAVMAKWRDLFQNTVLYREHMAIYAKNKGIGRVEFDPVLNALIPVTQNQTPLLIAPKSELDTRRALKMLEENNFKLVLLGINEGAELIPILHSKKVGVVLNLALPEDKFSDSLDNDEQGTDYDARIERARKAFLEPLSLASKYEKAGIPFAFTSMDLEKKDFYSNLRLMIDNGLSKDAALAALTMNPAKILGIENISGSIAPGKMANLILMTDSLFSKDGKVSMVVSDGYLFDYPDNISSGKLGSQVWNYATETPVGQSKGTWEFVKKDDKWEGTVSYDSPKGTGVKKAKMENLELTDESLSFSFIVETNDDVLDVTVDGVIKKNNKFEGSMNIKGYTQFTVQATKDEKPNKDHE</sequence>
<dbReference type="PANTHER" id="PTHR43135">
    <property type="entry name" value="ALPHA-D-RIBOSE 1-METHYLPHOSPHONATE 5-TRIPHOSPHATE DIPHOSPHATASE"/>
    <property type="match status" value="1"/>
</dbReference>
<reference evidence="3 4" key="1">
    <citation type="submission" date="2019-07" db="EMBL/GenBank/DDBJ databases">
        <title>Whole genome shotgun sequence of Cyclobacterium qasimii NBRC 106168.</title>
        <authorList>
            <person name="Hosoyama A."/>
            <person name="Uohara A."/>
            <person name="Ohji S."/>
            <person name="Ichikawa N."/>
        </authorList>
    </citation>
    <scope>NUCLEOTIDE SEQUENCE [LARGE SCALE GENOMIC DNA]</scope>
    <source>
        <strain evidence="3 4">NBRC 106168</strain>
    </source>
</reference>
<dbReference type="GO" id="GO:0016810">
    <property type="term" value="F:hydrolase activity, acting on carbon-nitrogen (but not peptide) bonds"/>
    <property type="evidence" value="ECO:0007669"/>
    <property type="project" value="InterPro"/>
</dbReference>
<proteinExistence type="predicted"/>
<feature type="chain" id="PRO_5022076918" description="Amidohydrolase-related domain-containing protein" evidence="1">
    <location>
        <begin position="29"/>
        <end position="561"/>
    </location>
</feature>
<organism evidence="3 4">
    <name type="scientific">Cyclobacterium qasimii</name>
    <dbReference type="NCBI Taxonomy" id="1350429"/>
    <lineage>
        <taxon>Bacteria</taxon>
        <taxon>Pseudomonadati</taxon>
        <taxon>Bacteroidota</taxon>
        <taxon>Cytophagia</taxon>
        <taxon>Cytophagales</taxon>
        <taxon>Cyclobacteriaceae</taxon>
        <taxon>Cyclobacterium</taxon>
    </lineage>
</organism>
<dbReference type="PANTHER" id="PTHR43135:SF3">
    <property type="entry name" value="ALPHA-D-RIBOSE 1-METHYLPHOSPHONATE 5-TRIPHOSPHATE DIPHOSPHATASE"/>
    <property type="match status" value="1"/>
</dbReference>
<dbReference type="SUPFAM" id="SSF51338">
    <property type="entry name" value="Composite domain of metallo-dependent hydrolases"/>
    <property type="match status" value="1"/>
</dbReference>
<dbReference type="Gene3D" id="2.30.40.10">
    <property type="entry name" value="Urease, subunit C, domain 1"/>
    <property type="match status" value="1"/>
</dbReference>
<dbReference type="InterPro" id="IPR006680">
    <property type="entry name" value="Amidohydro-rel"/>
</dbReference>
<name>A0A512C7V6_9BACT</name>
<dbReference type="InterPro" id="IPR051781">
    <property type="entry name" value="Metallo-dep_Hydrolase"/>
</dbReference>
<evidence type="ECO:0000256" key="1">
    <source>
        <dbReference type="SAM" id="SignalP"/>
    </source>
</evidence>
<keyword evidence="4" id="KW-1185">Reference proteome</keyword>
<dbReference type="Proteomes" id="UP000321301">
    <property type="component" value="Unassembled WGS sequence"/>
</dbReference>
<dbReference type="InterPro" id="IPR011059">
    <property type="entry name" value="Metal-dep_hydrolase_composite"/>
</dbReference>
<feature type="domain" description="Amidohydrolase-related" evidence="2">
    <location>
        <begin position="370"/>
        <end position="435"/>
    </location>
</feature>
<gene>
    <name evidence="3" type="ORF">CQA01_08230</name>
</gene>
<feature type="signal peptide" evidence="1">
    <location>
        <begin position="1"/>
        <end position="28"/>
    </location>
</feature>
<comment type="caution">
    <text evidence="3">The sequence shown here is derived from an EMBL/GenBank/DDBJ whole genome shotgun (WGS) entry which is preliminary data.</text>
</comment>
<accession>A0A512C7V6</accession>
<dbReference type="AlphaFoldDB" id="A0A512C7V6"/>
<dbReference type="Gene3D" id="3.20.20.140">
    <property type="entry name" value="Metal-dependent hydrolases"/>
    <property type="match status" value="1"/>
</dbReference>
<dbReference type="RefSeq" id="WP_081652265.1">
    <property type="nucleotide sequence ID" value="NZ_BJYV01000002.1"/>
</dbReference>
<dbReference type="EMBL" id="BJYV01000002">
    <property type="protein sequence ID" value="GEO20289.1"/>
    <property type="molecule type" value="Genomic_DNA"/>
</dbReference>